<name>A0A4V4NBU6_9PEZI</name>
<organism evidence="5 6">
    <name type="scientific">Colletotrichum higginsianum</name>
    <dbReference type="NCBI Taxonomy" id="80884"/>
    <lineage>
        <taxon>Eukaryota</taxon>
        <taxon>Fungi</taxon>
        <taxon>Dikarya</taxon>
        <taxon>Ascomycota</taxon>
        <taxon>Pezizomycotina</taxon>
        <taxon>Sordariomycetes</taxon>
        <taxon>Hypocreomycetidae</taxon>
        <taxon>Glomerellales</taxon>
        <taxon>Glomerellaceae</taxon>
        <taxon>Colletotrichum</taxon>
        <taxon>Colletotrichum destructivum species complex</taxon>
    </lineage>
</organism>
<dbReference type="AlphaFoldDB" id="A0A4V4NBU6"/>
<dbReference type="InterPro" id="IPR043502">
    <property type="entry name" value="DNA/RNA_pol_sf"/>
</dbReference>
<proteinExistence type="predicted"/>
<dbReference type="Proteomes" id="UP000305883">
    <property type="component" value="Unassembled WGS sequence"/>
</dbReference>
<feature type="domain" description="Reverse transcriptase" evidence="3">
    <location>
        <begin position="1"/>
        <end position="183"/>
    </location>
</feature>
<dbReference type="GO" id="GO:0003964">
    <property type="term" value="F:RNA-directed DNA polymerase activity"/>
    <property type="evidence" value="ECO:0007669"/>
    <property type="project" value="UniProtKB-KW"/>
</dbReference>
<evidence type="ECO:0000256" key="1">
    <source>
        <dbReference type="ARBA" id="ARBA00004173"/>
    </source>
</evidence>
<dbReference type="InterPro" id="IPR012337">
    <property type="entry name" value="RNaseH-like_sf"/>
</dbReference>
<reference evidence="5 6" key="1">
    <citation type="journal article" date="2019" name="Genome Biol. Evol.">
        <title>Genomic Plasticity Mediated by Transposable Elements in the Plant Pathogenic Fungus Colletotrichum higginsianum.</title>
        <authorList>
            <person name="Tsushima A."/>
            <person name="Gan P."/>
            <person name="Kumakura N."/>
            <person name="Narusaka M."/>
            <person name="Takano Y."/>
            <person name="Narusaka Y."/>
            <person name="Shirasu K."/>
        </authorList>
    </citation>
    <scope>NUCLEOTIDE SEQUENCE [LARGE SCALE GENOMIC DNA]</scope>
    <source>
        <strain evidence="5 6">MAFF305635-RFP</strain>
    </source>
</reference>
<dbReference type="SUPFAM" id="SSF53098">
    <property type="entry name" value="Ribonuclease H-like"/>
    <property type="match status" value="1"/>
</dbReference>
<dbReference type="PROSITE" id="PS50879">
    <property type="entry name" value="RNASE_H_1"/>
    <property type="match status" value="1"/>
</dbReference>
<keyword evidence="2" id="KW-0496">Mitochondrion</keyword>
<evidence type="ECO:0000256" key="2">
    <source>
        <dbReference type="ARBA" id="ARBA00023128"/>
    </source>
</evidence>
<dbReference type="GO" id="GO:0004523">
    <property type="term" value="F:RNA-DNA hybrid ribonuclease activity"/>
    <property type="evidence" value="ECO:0007669"/>
    <property type="project" value="InterPro"/>
</dbReference>
<protein>
    <submittedName>
        <fullName evidence="5">Putative RNA-directed DNA polymerase from transposon BS</fullName>
    </submittedName>
</protein>
<dbReference type="EMBL" id="MWPZ01000005">
    <property type="protein sequence ID" value="TIC97423.1"/>
    <property type="molecule type" value="Genomic_DNA"/>
</dbReference>
<keyword evidence="5" id="KW-0695">RNA-directed DNA polymerase</keyword>
<keyword evidence="5" id="KW-0548">Nucleotidyltransferase</keyword>
<dbReference type="Gene3D" id="3.30.420.10">
    <property type="entry name" value="Ribonuclease H-like superfamily/Ribonuclease H"/>
    <property type="match status" value="1"/>
</dbReference>
<evidence type="ECO:0000313" key="6">
    <source>
        <dbReference type="Proteomes" id="UP000305883"/>
    </source>
</evidence>
<accession>A0A4V4NBU6</accession>
<dbReference type="GO" id="GO:0003676">
    <property type="term" value="F:nucleic acid binding"/>
    <property type="evidence" value="ECO:0007669"/>
    <property type="project" value="InterPro"/>
</dbReference>
<evidence type="ECO:0000313" key="5">
    <source>
        <dbReference type="EMBL" id="TIC97423.1"/>
    </source>
</evidence>
<dbReference type="InterPro" id="IPR000477">
    <property type="entry name" value="RT_dom"/>
</dbReference>
<dbReference type="CDD" id="cd09276">
    <property type="entry name" value="Rnase_HI_RT_non_LTR"/>
    <property type="match status" value="1"/>
</dbReference>
<evidence type="ECO:0000259" key="4">
    <source>
        <dbReference type="PROSITE" id="PS50879"/>
    </source>
</evidence>
<dbReference type="Pfam" id="PF00075">
    <property type="entry name" value="RNase_H"/>
    <property type="match status" value="1"/>
</dbReference>
<comment type="caution">
    <text evidence="5">The sequence shown here is derived from an EMBL/GenBank/DDBJ whole genome shotgun (WGS) entry which is preliminary data.</text>
</comment>
<dbReference type="PANTHER" id="PTHR33481:SF1">
    <property type="entry name" value="ENDONUCLEASE_EXONUCLEASE_PHOSPHATASE DOMAIN-CONTAINING PROTEIN-RELATED"/>
    <property type="match status" value="1"/>
</dbReference>
<dbReference type="PANTHER" id="PTHR33481">
    <property type="entry name" value="REVERSE TRANSCRIPTASE"/>
    <property type="match status" value="1"/>
</dbReference>
<dbReference type="InterPro" id="IPR002156">
    <property type="entry name" value="RNaseH_domain"/>
</dbReference>
<sequence>MALDKGLTATLVTMDVQGAFDSVLRNRLIVRLRQQGWPCSLIRLMFHFASNRTARVRLEDATTEDFPLACGLPQGSPLSPILFLLYIADILAEDPKLRFGYADDIGLLAMSPSLESNAATLSREITCILDWGAENKVSFDHNKSEAIHFTGKHKQSRDLPGIKAGELGIEASIVPIRWLGVWFDKKLSFRHHVETKLAAAKKAAQHLKHLTNTKGGLPAAAVRKAVISCVLPVALYGTETWYGGMTKPAPGRTTDTGRNLIPQTGSVSTGQKSLASKVESVIATAARAILPAWKTTPTRSLLRDAGLPPSKVALEAARLRFATRLKKVDIQHPLVARLSQRGRQQTRLQRTADLAPKCPRPALIQPQYLPGSQDLIVLQSKKEAAKAFQAWLKTVPDSHMVVFSDGSKATNGATGYGFVIYRSNRRVAQGCGRLGLAEVFDAEAEGARIGLRRALLTSQGQPIHICIDNTSVIQGIRGEAPDSSQAAVLEIQAAARIYNIHTHWAPGHQGIKGNEEADRLAREGTALPVPLGQLATLSGIKRLGRERLRNQYRQWWGKEATERYTQLGLSLHFSCPPELALPRSTLHHLLAARSGHGDFEHYHRRFNHTEALLTCSCGEAKEVDHLVYCPATLARRQQWPTLYPTGPLDPIGPMGSLERYFKGLMTDPKGFEAFLRVTHFFRKICPRY</sequence>
<evidence type="ECO:0000259" key="3">
    <source>
        <dbReference type="PROSITE" id="PS50878"/>
    </source>
</evidence>
<comment type="subcellular location">
    <subcellularLocation>
        <location evidence="1">Mitochondrion</location>
    </subcellularLocation>
</comment>
<dbReference type="SUPFAM" id="SSF56672">
    <property type="entry name" value="DNA/RNA polymerases"/>
    <property type="match status" value="1"/>
</dbReference>
<dbReference type="GO" id="GO:0005739">
    <property type="term" value="C:mitochondrion"/>
    <property type="evidence" value="ECO:0007669"/>
    <property type="project" value="UniProtKB-SubCell"/>
</dbReference>
<dbReference type="OrthoDB" id="4845518at2759"/>
<keyword evidence="5" id="KW-0808">Transferase</keyword>
<dbReference type="Pfam" id="PF00078">
    <property type="entry name" value="RVT_1"/>
    <property type="match status" value="1"/>
</dbReference>
<dbReference type="PROSITE" id="PS50878">
    <property type="entry name" value="RT_POL"/>
    <property type="match status" value="1"/>
</dbReference>
<feature type="domain" description="RNase H type-1" evidence="4">
    <location>
        <begin position="396"/>
        <end position="526"/>
    </location>
</feature>
<dbReference type="InterPro" id="IPR036397">
    <property type="entry name" value="RNaseH_sf"/>
</dbReference>
<gene>
    <name evidence="5" type="ORF">CH35J_006583</name>
</gene>